<evidence type="ECO:0000256" key="2">
    <source>
        <dbReference type="SAM" id="SignalP"/>
    </source>
</evidence>
<feature type="chain" id="PRO_5020555140" description="Translation initiation factor 2" evidence="2">
    <location>
        <begin position="26"/>
        <end position="159"/>
    </location>
</feature>
<evidence type="ECO:0000313" key="4">
    <source>
        <dbReference type="Proteomes" id="UP000298551"/>
    </source>
</evidence>
<name>A0A4D6XDA7_PSEPU</name>
<dbReference type="Proteomes" id="UP000298551">
    <property type="component" value="Chromosome"/>
</dbReference>
<reference evidence="4" key="1">
    <citation type="submission" date="2019-04" db="EMBL/GenBank/DDBJ databases">
        <title>Genome sequence of Pseudomonas putida 1290, an auxin catabolizing strain.</title>
        <authorList>
            <person name="Laird T.S."/>
            <person name="Leveau J.H.J."/>
        </authorList>
    </citation>
    <scope>NUCLEOTIDE SEQUENCE [LARGE SCALE GENOMIC DNA]</scope>
    <source>
        <strain evidence="4">1290</strain>
    </source>
</reference>
<feature type="compositionally biased region" description="Low complexity" evidence="1">
    <location>
        <begin position="32"/>
        <end position="48"/>
    </location>
</feature>
<evidence type="ECO:0000256" key="1">
    <source>
        <dbReference type="SAM" id="MobiDB-lite"/>
    </source>
</evidence>
<feature type="signal peptide" evidence="2">
    <location>
        <begin position="1"/>
        <end position="25"/>
    </location>
</feature>
<proteinExistence type="predicted"/>
<dbReference type="OrthoDB" id="7033497at2"/>
<evidence type="ECO:0008006" key="5">
    <source>
        <dbReference type="Google" id="ProtNLM"/>
    </source>
</evidence>
<keyword evidence="2" id="KW-0732">Signal</keyword>
<dbReference type="AlphaFoldDB" id="A0A4D6XDA7"/>
<dbReference type="EMBL" id="CP039371">
    <property type="protein sequence ID" value="QCI13683.1"/>
    <property type="molecule type" value="Genomic_DNA"/>
</dbReference>
<accession>A0A4D6XDA7</accession>
<sequence length="159" mass="17179">MNLLRAFALAMCLVPLCLSGGTAVAAQPAAQPAAAKAKPVQKAAQKKPQPVRKQAKKPAATQRKAAAKPISKSVAKPLPKPKLDLSLPVEMVNDLEPNVGGKVVRRKPLLPAMFPSKPVVDDSPFQLNGRLISNEMQLQLRNDSRRDVEGAAIEFEYRQ</sequence>
<dbReference type="RefSeq" id="WP_136915786.1">
    <property type="nucleotide sequence ID" value="NZ_CP039371.1"/>
</dbReference>
<protein>
    <recommendedName>
        <fullName evidence="5">Translation initiation factor 2</fullName>
    </recommendedName>
</protein>
<feature type="region of interest" description="Disordered" evidence="1">
    <location>
        <begin position="32"/>
        <end position="81"/>
    </location>
</feature>
<gene>
    <name evidence="3" type="ORF">E6B08_21075</name>
</gene>
<organism evidence="3 4">
    <name type="scientific">Pseudomonas putida</name>
    <name type="common">Arthrobacter siderocapsulatus</name>
    <dbReference type="NCBI Taxonomy" id="303"/>
    <lineage>
        <taxon>Bacteria</taxon>
        <taxon>Pseudomonadati</taxon>
        <taxon>Pseudomonadota</taxon>
        <taxon>Gammaproteobacteria</taxon>
        <taxon>Pseudomonadales</taxon>
        <taxon>Pseudomonadaceae</taxon>
        <taxon>Pseudomonas</taxon>
    </lineage>
</organism>
<evidence type="ECO:0000313" key="3">
    <source>
        <dbReference type="EMBL" id="QCI13683.1"/>
    </source>
</evidence>